<keyword evidence="1" id="KW-1133">Transmembrane helix</keyword>
<dbReference type="RefSeq" id="WP_379804575.1">
    <property type="nucleotide sequence ID" value="NZ_JBHUOL010000006.1"/>
</dbReference>
<feature type="transmembrane region" description="Helical" evidence="1">
    <location>
        <begin position="12"/>
        <end position="32"/>
    </location>
</feature>
<proteinExistence type="predicted"/>
<evidence type="ECO:0000313" key="3">
    <source>
        <dbReference type="Proteomes" id="UP001597549"/>
    </source>
</evidence>
<protein>
    <submittedName>
        <fullName evidence="2">MFS transporter</fullName>
    </submittedName>
</protein>
<organism evidence="2 3">
    <name type="scientific">Flavobacterium ardleyense</name>
    <dbReference type="NCBI Taxonomy" id="2038737"/>
    <lineage>
        <taxon>Bacteria</taxon>
        <taxon>Pseudomonadati</taxon>
        <taxon>Bacteroidota</taxon>
        <taxon>Flavobacteriia</taxon>
        <taxon>Flavobacteriales</taxon>
        <taxon>Flavobacteriaceae</taxon>
        <taxon>Flavobacterium</taxon>
    </lineage>
</organism>
<feature type="transmembrane region" description="Helical" evidence="1">
    <location>
        <begin position="96"/>
        <end position="120"/>
    </location>
</feature>
<feature type="transmembrane region" description="Helical" evidence="1">
    <location>
        <begin position="44"/>
        <end position="62"/>
    </location>
</feature>
<dbReference type="EMBL" id="JBHUOL010000006">
    <property type="protein sequence ID" value="MFD2907839.1"/>
    <property type="molecule type" value="Genomic_DNA"/>
</dbReference>
<evidence type="ECO:0000256" key="1">
    <source>
        <dbReference type="SAM" id="Phobius"/>
    </source>
</evidence>
<sequence length="133" mass="15179">MDQKLKTLQTIHLALVMGIVIAYFVLLDKNFIINFKFPKIEGEAIVFAIIPVVAILLGNFLFNKTISKVDSRLSVEEKFTTFQTASIIRWAVLEGAAFLILILKPELFIFGILLLIYFIITRPSENQVRNYLS</sequence>
<name>A0ABW5Z4Z7_9FLAO</name>
<comment type="caution">
    <text evidence="2">The sequence shown here is derived from an EMBL/GenBank/DDBJ whole genome shotgun (WGS) entry which is preliminary data.</text>
</comment>
<evidence type="ECO:0000313" key="2">
    <source>
        <dbReference type="EMBL" id="MFD2907839.1"/>
    </source>
</evidence>
<accession>A0ABW5Z4Z7</accession>
<keyword evidence="1" id="KW-0472">Membrane</keyword>
<dbReference type="Proteomes" id="UP001597549">
    <property type="component" value="Unassembled WGS sequence"/>
</dbReference>
<keyword evidence="3" id="KW-1185">Reference proteome</keyword>
<gene>
    <name evidence="2" type="ORF">ACFSX9_03730</name>
</gene>
<reference evidence="3" key="1">
    <citation type="journal article" date="2019" name="Int. J. Syst. Evol. Microbiol.">
        <title>The Global Catalogue of Microorganisms (GCM) 10K type strain sequencing project: providing services to taxonomists for standard genome sequencing and annotation.</title>
        <authorList>
            <consortium name="The Broad Institute Genomics Platform"/>
            <consortium name="The Broad Institute Genome Sequencing Center for Infectious Disease"/>
            <person name="Wu L."/>
            <person name="Ma J."/>
        </authorList>
    </citation>
    <scope>NUCLEOTIDE SEQUENCE [LARGE SCALE GENOMIC DNA]</scope>
    <source>
        <strain evidence="3">KCTC 52644</strain>
    </source>
</reference>
<keyword evidence="1" id="KW-0812">Transmembrane</keyword>